<keyword evidence="2" id="KW-1185">Reference proteome</keyword>
<dbReference type="VEuPathDB" id="CryptoDB:Vbra_10575"/>
<dbReference type="InParanoid" id="A0A0G4H4J7"/>
<protein>
    <submittedName>
        <fullName evidence="1">Uncharacterized protein</fullName>
    </submittedName>
</protein>
<organism evidence="1 2">
    <name type="scientific">Vitrella brassicaformis (strain CCMP3155)</name>
    <dbReference type="NCBI Taxonomy" id="1169540"/>
    <lineage>
        <taxon>Eukaryota</taxon>
        <taxon>Sar</taxon>
        <taxon>Alveolata</taxon>
        <taxon>Colpodellida</taxon>
        <taxon>Vitrellaceae</taxon>
        <taxon>Vitrella</taxon>
    </lineage>
</organism>
<evidence type="ECO:0000313" key="1">
    <source>
        <dbReference type="EMBL" id="CEM38580.1"/>
    </source>
</evidence>
<dbReference type="Proteomes" id="UP000041254">
    <property type="component" value="Unassembled WGS sequence"/>
</dbReference>
<gene>
    <name evidence="1" type="ORF">Vbra_10575</name>
</gene>
<dbReference type="EMBL" id="CDMY01000989">
    <property type="protein sequence ID" value="CEM38580.1"/>
    <property type="molecule type" value="Genomic_DNA"/>
</dbReference>
<reference evidence="1 2" key="1">
    <citation type="submission" date="2014-11" db="EMBL/GenBank/DDBJ databases">
        <authorList>
            <person name="Zhu J."/>
            <person name="Qi W."/>
            <person name="Song R."/>
        </authorList>
    </citation>
    <scope>NUCLEOTIDE SEQUENCE [LARGE SCALE GENOMIC DNA]</scope>
</reference>
<dbReference type="AlphaFoldDB" id="A0A0G4H4J7"/>
<accession>A0A0G4H4J7</accession>
<sequence>MAVYCTHQSYCEYYYVLLFLTRTPPTAKRSEVKNPCGVMKALCLAVFVGLCVASAFAEEFELQILEGGELSSGSILRRLQNGSEGIFEFVPEIPPVKETIPLEEIEEGLFNNEVDLGNVAGCTWTGGRFVMDGETAMAMDASMPLTRRGNNLRTSTARAPLPNGGVRQLVGFTTNNWWGPINNQPTMQVTCTTTSIIYNCFQDYRNYIFYGTYYVHEGRRLFGWNSGGNGALKEYEFAVKLMCSKAENGV</sequence>
<evidence type="ECO:0000313" key="2">
    <source>
        <dbReference type="Proteomes" id="UP000041254"/>
    </source>
</evidence>
<proteinExistence type="predicted"/>
<name>A0A0G4H4J7_VITBC</name>